<name>A0A7S4G7D1_9EUGL</name>
<dbReference type="InterPro" id="IPR012677">
    <property type="entry name" value="Nucleotide-bd_a/b_plait_sf"/>
</dbReference>
<protein>
    <recommendedName>
        <fullName evidence="2">RRM domain-containing protein</fullName>
    </recommendedName>
</protein>
<feature type="compositionally biased region" description="Pro residues" evidence="1">
    <location>
        <begin position="85"/>
        <end position="111"/>
    </location>
</feature>
<dbReference type="GO" id="GO:0003723">
    <property type="term" value="F:RNA binding"/>
    <property type="evidence" value="ECO:0007669"/>
    <property type="project" value="InterPro"/>
</dbReference>
<feature type="compositionally biased region" description="Basic and acidic residues" evidence="1">
    <location>
        <begin position="119"/>
        <end position="151"/>
    </location>
</feature>
<dbReference type="Gene3D" id="3.30.70.330">
    <property type="match status" value="1"/>
</dbReference>
<reference evidence="3" key="1">
    <citation type="submission" date="2021-01" db="EMBL/GenBank/DDBJ databases">
        <authorList>
            <person name="Corre E."/>
            <person name="Pelletier E."/>
            <person name="Niang G."/>
            <person name="Scheremetjew M."/>
            <person name="Finn R."/>
            <person name="Kale V."/>
            <person name="Holt S."/>
            <person name="Cochrane G."/>
            <person name="Meng A."/>
            <person name="Brown T."/>
            <person name="Cohen L."/>
        </authorList>
    </citation>
    <scope>NUCLEOTIDE SEQUENCE</scope>
    <source>
        <strain evidence="3">CCMP1594</strain>
    </source>
</reference>
<gene>
    <name evidence="3" type="ORF">EGYM00163_LOCUS38879</name>
</gene>
<dbReference type="InterPro" id="IPR035979">
    <property type="entry name" value="RBD_domain_sf"/>
</dbReference>
<dbReference type="InterPro" id="IPR000504">
    <property type="entry name" value="RRM_dom"/>
</dbReference>
<dbReference type="AlphaFoldDB" id="A0A7S4G7D1"/>
<proteinExistence type="predicted"/>
<feature type="domain" description="RRM" evidence="2">
    <location>
        <begin position="334"/>
        <end position="386"/>
    </location>
</feature>
<feature type="compositionally biased region" description="Basic and acidic residues" evidence="1">
    <location>
        <begin position="36"/>
        <end position="57"/>
    </location>
</feature>
<dbReference type="EMBL" id="HBJA01112604">
    <property type="protein sequence ID" value="CAE0827617.1"/>
    <property type="molecule type" value="Transcribed_RNA"/>
</dbReference>
<evidence type="ECO:0000259" key="2">
    <source>
        <dbReference type="Pfam" id="PF00076"/>
    </source>
</evidence>
<evidence type="ECO:0000256" key="1">
    <source>
        <dbReference type="SAM" id="MobiDB-lite"/>
    </source>
</evidence>
<feature type="compositionally biased region" description="Pro residues" evidence="1">
    <location>
        <begin position="58"/>
        <end position="68"/>
    </location>
</feature>
<evidence type="ECO:0000313" key="3">
    <source>
        <dbReference type="EMBL" id="CAE0827617.1"/>
    </source>
</evidence>
<dbReference type="SUPFAM" id="SSF54928">
    <property type="entry name" value="RNA-binding domain, RBD"/>
    <property type="match status" value="1"/>
</dbReference>
<dbReference type="Pfam" id="PF00076">
    <property type="entry name" value="RRM_1"/>
    <property type="match status" value="1"/>
</dbReference>
<feature type="region of interest" description="Disordered" evidence="1">
    <location>
        <begin position="32"/>
        <end position="162"/>
    </location>
</feature>
<dbReference type="CDD" id="cd00590">
    <property type="entry name" value="RRM_SF"/>
    <property type="match status" value="2"/>
</dbReference>
<organism evidence="3">
    <name type="scientific">Eutreptiella gymnastica</name>
    <dbReference type="NCBI Taxonomy" id="73025"/>
    <lineage>
        <taxon>Eukaryota</taxon>
        <taxon>Discoba</taxon>
        <taxon>Euglenozoa</taxon>
        <taxon>Euglenida</taxon>
        <taxon>Spirocuta</taxon>
        <taxon>Euglenophyceae</taxon>
        <taxon>Eutreptiales</taxon>
        <taxon>Eutreptiaceae</taxon>
        <taxon>Eutreptiella</taxon>
    </lineage>
</organism>
<accession>A0A7S4G7D1</accession>
<sequence length="403" mass="44648">MAPPHCPAVQLVPTSPRRECFVRRREEAAVQQMTTELERMKARKDRLLRAKESRREAPSPPPRAPAASPPRAGKGKGGAYRPRSRTPPPRNRSPPPPTHAPPRTRSPPPPTHAAKRRNISTERPRDESAWDRRDFGHRYVREEPKREEPKPEQNVSLTLSGLEGSTEAELKANVEKLLQEFESRGTIPRVQSCDTDAGKVTVKVSVPGARRILTELTTTKVTLVRSNLPSLLAQLQETVSIKLWRLPKNATVGGLRNILEEFGQPTDVWVQDANDIGDWPYLCGRVTFDSPSACRRAALGLHLVKHYPGAPCSMVVSLPRETFGIGSSVLVSMPKGVQSDQLKDVMSSVGKVVSISQFPDEKDDAREKAVVVFKHPGDAKDACKKLMPKAITVQKPDVNKDLM</sequence>